<organism evidence="1 2">
    <name type="scientific">Penicillium freii</name>
    <dbReference type="NCBI Taxonomy" id="48697"/>
    <lineage>
        <taxon>Eukaryota</taxon>
        <taxon>Fungi</taxon>
        <taxon>Dikarya</taxon>
        <taxon>Ascomycota</taxon>
        <taxon>Pezizomycotina</taxon>
        <taxon>Eurotiomycetes</taxon>
        <taxon>Eurotiomycetidae</taxon>
        <taxon>Eurotiales</taxon>
        <taxon>Aspergillaceae</taxon>
        <taxon>Penicillium</taxon>
    </lineage>
</organism>
<dbReference type="EMBL" id="LLXE01000218">
    <property type="protein sequence ID" value="KUM59567.1"/>
    <property type="molecule type" value="Genomic_DNA"/>
</dbReference>
<dbReference type="STRING" id="48697.A0A101MFC2"/>
<evidence type="ECO:0000313" key="1">
    <source>
        <dbReference type="EMBL" id="KUM59567.1"/>
    </source>
</evidence>
<keyword evidence="2" id="KW-1185">Reference proteome</keyword>
<sequence>MHDAVMLAEFLVSHCGSNATFAHVEEVKLEAALAAYEQNMFNRGQDLIRRSCESGRRIFSDNTGPFVLQMFSGDA</sequence>
<reference evidence="1 2" key="1">
    <citation type="submission" date="2015-10" db="EMBL/GenBank/DDBJ databases">
        <title>Genome sequencing of Penicillium freii.</title>
        <authorList>
            <person name="Nguyen H.D."/>
            <person name="Visagie C.M."/>
            <person name="Seifert K.A."/>
        </authorList>
    </citation>
    <scope>NUCLEOTIDE SEQUENCE [LARGE SCALE GENOMIC DNA]</scope>
    <source>
        <strain evidence="1 2">DAOM 242723</strain>
    </source>
</reference>
<comment type="caution">
    <text evidence="1">The sequence shown here is derived from an EMBL/GenBank/DDBJ whole genome shotgun (WGS) entry which is preliminary data.</text>
</comment>
<dbReference type="Gene3D" id="3.50.50.60">
    <property type="entry name" value="FAD/NAD(P)-binding domain"/>
    <property type="match status" value="1"/>
</dbReference>
<dbReference type="InterPro" id="IPR036188">
    <property type="entry name" value="FAD/NAD-bd_sf"/>
</dbReference>
<evidence type="ECO:0008006" key="3">
    <source>
        <dbReference type="Google" id="ProtNLM"/>
    </source>
</evidence>
<protein>
    <recommendedName>
        <fullName evidence="3">FAD-binding domain-containing protein</fullName>
    </recommendedName>
</protein>
<dbReference type="AlphaFoldDB" id="A0A101MFC2"/>
<dbReference type="Proteomes" id="UP000055045">
    <property type="component" value="Unassembled WGS sequence"/>
</dbReference>
<gene>
    <name evidence="1" type="ORF">ACN42_g7589</name>
</gene>
<evidence type="ECO:0000313" key="2">
    <source>
        <dbReference type="Proteomes" id="UP000055045"/>
    </source>
</evidence>
<name>A0A101MFC2_PENFR</name>
<accession>A0A101MFC2</accession>
<proteinExistence type="predicted"/>